<geneLocation type="mitochondrion" evidence="1"/>
<name>A0A117NI25_PICGL</name>
<comment type="caution">
    <text evidence="1">The sequence shown here is derived from an EMBL/GenBank/DDBJ whole genome shotgun (WGS) entry which is preliminary data.</text>
</comment>
<gene>
    <name evidence="1" type="ORF">ABT39_MTgene3799</name>
</gene>
<organism evidence="1">
    <name type="scientific">Picea glauca</name>
    <name type="common">White spruce</name>
    <name type="synonym">Pinus glauca</name>
    <dbReference type="NCBI Taxonomy" id="3330"/>
    <lineage>
        <taxon>Eukaryota</taxon>
        <taxon>Viridiplantae</taxon>
        <taxon>Streptophyta</taxon>
        <taxon>Embryophyta</taxon>
        <taxon>Tracheophyta</taxon>
        <taxon>Spermatophyta</taxon>
        <taxon>Pinopsida</taxon>
        <taxon>Pinidae</taxon>
        <taxon>Conifers I</taxon>
        <taxon>Pinales</taxon>
        <taxon>Pinaceae</taxon>
        <taxon>Picea</taxon>
    </lineage>
</organism>
<dbReference type="EMBL" id="LKAM01000003">
    <property type="protein sequence ID" value="KUM49250.1"/>
    <property type="molecule type" value="Genomic_DNA"/>
</dbReference>
<accession>A0A117NI25</accession>
<protein>
    <submittedName>
        <fullName evidence="1">Uncharacterized protein</fullName>
    </submittedName>
</protein>
<dbReference type="AlphaFoldDB" id="A0A117NI25"/>
<proteinExistence type="predicted"/>
<keyword evidence="1" id="KW-0496">Mitochondrion</keyword>
<sequence length="64" mass="7594">MVRIIKEKDTIWGFLVDDTTTSSIVCTHNLWSSPNRFMLLLHHSHLPNESKGFYFLRSLLRFSR</sequence>
<evidence type="ECO:0000313" key="1">
    <source>
        <dbReference type="EMBL" id="KUM49250.1"/>
    </source>
</evidence>
<reference evidence="1" key="1">
    <citation type="journal article" date="2015" name="Genome Biol. Evol.">
        <title>Organellar Genomes of White Spruce (Picea glauca): Assembly and Annotation.</title>
        <authorList>
            <person name="Jackman S.D."/>
            <person name="Warren R.L."/>
            <person name="Gibb E.A."/>
            <person name="Vandervalk B.P."/>
            <person name="Mohamadi H."/>
            <person name="Chu J."/>
            <person name="Raymond A."/>
            <person name="Pleasance S."/>
            <person name="Coope R."/>
            <person name="Wildung M.R."/>
            <person name="Ritland C.E."/>
            <person name="Bousquet J."/>
            <person name="Jones S.J."/>
            <person name="Bohlmann J."/>
            <person name="Birol I."/>
        </authorList>
    </citation>
    <scope>NUCLEOTIDE SEQUENCE [LARGE SCALE GENOMIC DNA]</scope>
    <source>
        <tissue evidence="1">Flushing bud</tissue>
    </source>
</reference>